<dbReference type="EMBL" id="SUMF01000001">
    <property type="protein sequence ID" value="TJZ79044.1"/>
    <property type="molecule type" value="Genomic_DNA"/>
</dbReference>
<keyword evidence="3" id="KW-1185">Reference proteome</keyword>
<organism evidence="2 3">
    <name type="scientific">Chitiniphilus eburneus</name>
    <dbReference type="NCBI Taxonomy" id="2571148"/>
    <lineage>
        <taxon>Bacteria</taxon>
        <taxon>Pseudomonadati</taxon>
        <taxon>Pseudomonadota</taxon>
        <taxon>Betaproteobacteria</taxon>
        <taxon>Neisseriales</taxon>
        <taxon>Chitinibacteraceae</taxon>
        <taxon>Chitiniphilus</taxon>
    </lineage>
</organism>
<gene>
    <name evidence="2" type="ORF">FAZ21_01810</name>
</gene>
<sequence>MLTRCLRFRGFVLALCALWLLVGCAVQQATLAYSEGRYLDSVRKTVSYLDQRGTLPDASDSEKLFGIVRNVVAHYEAELAQTVSTDRAGRIAALDALWQLRVLLDGKFYDEQVAFFTGKYTVEGLALQVAEQFYLSAQEIPIHSKEDFLARAQAYGNALKYHAYKDAAEQRDTNTRLYWQGVAEEHYLRGKDAIAAKNYRLASEELGEALSAYAAYGSYKDSQVLYDKYDRIYRSDESRRLYQQAKEVLKTARLKSDYRMVAADFQRAYDIHAKYGELNDARAQAETWRARGVVTVALRSDDVGLEYDVKNWLGQSYVRWVNDGAADVKLNLRWQDRYDERRNDRSVTAMSENVKSRAQRTKPDGTVEWYDAYTLYRFNKVREISENWLELRLDIDATGQYRYRNTLTETEGSRRVEEYYTGEVPSNYRRRSEGNWDRREELIDRARAHIWERLHGDIDEIGAGLARL</sequence>
<dbReference type="AlphaFoldDB" id="A0A4U0QS28"/>
<accession>A0A4U0QS28</accession>
<feature type="chain" id="PRO_5020634617" description="Tetratricopeptide repeat protein" evidence="1">
    <location>
        <begin position="29"/>
        <end position="468"/>
    </location>
</feature>
<evidence type="ECO:0000313" key="3">
    <source>
        <dbReference type="Proteomes" id="UP000310016"/>
    </source>
</evidence>
<feature type="signal peptide" evidence="1">
    <location>
        <begin position="1"/>
        <end position="28"/>
    </location>
</feature>
<comment type="caution">
    <text evidence="2">The sequence shown here is derived from an EMBL/GenBank/DDBJ whole genome shotgun (WGS) entry which is preliminary data.</text>
</comment>
<keyword evidence="1" id="KW-0732">Signal</keyword>
<dbReference type="Proteomes" id="UP000310016">
    <property type="component" value="Unassembled WGS sequence"/>
</dbReference>
<proteinExistence type="predicted"/>
<dbReference type="RefSeq" id="WP_136771558.1">
    <property type="nucleotide sequence ID" value="NZ_CP156074.1"/>
</dbReference>
<dbReference type="OrthoDB" id="8612678at2"/>
<name>A0A4U0QS28_9NEIS</name>
<reference evidence="2 3" key="1">
    <citation type="submission" date="2019-04" db="EMBL/GenBank/DDBJ databases">
        <title>Chitiniphilus eburnea sp. nov., a novel chitinolytic bacterium isolated from aquaculture sludge.</title>
        <authorList>
            <person name="Sheng M."/>
        </authorList>
    </citation>
    <scope>NUCLEOTIDE SEQUENCE [LARGE SCALE GENOMIC DNA]</scope>
    <source>
        <strain evidence="2 3">HX-2-15</strain>
    </source>
</reference>
<evidence type="ECO:0000256" key="1">
    <source>
        <dbReference type="SAM" id="SignalP"/>
    </source>
</evidence>
<evidence type="ECO:0008006" key="4">
    <source>
        <dbReference type="Google" id="ProtNLM"/>
    </source>
</evidence>
<evidence type="ECO:0000313" key="2">
    <source>
        <dbReference type="EMBL" id="TJZ79044.1"/>
    </source>
</evidence>
<dbReference type="PROSITE" id="PS51257">
    <property type="entry name" value="PROKAR_LIPOPROTEIN"/>
    <property type="match status" value="1"/>
</dbReference>
<protein>
    <recommendedName>
        <fullName evidence="4">Tetratricopeptide repeat protein</fullName>
    </recommendedName>
</protein>